<dbReference type="InterPro" id="IPR001406">
    <property type="entry name" value="PsdUridine_synth_TruA"/>
</dbReference>
<dbReference type="AlphaFoldDB" id="A0L9F6"/>
<dbReference type="Gene3D" id="3.30.70.660">
    <property type="entry name" value="Pseudouridine synthase I, catalytic domain, C-terminal subdomain"/>
    <property type="match status" value="1"/>
</dbReference>
<reference evidence="10" key="1">
    <citation type="journal article" date="2009" name="Appl. Environ. Microbiol.">
        <title>Complete genome sequence of the chemolithoautotrophic marine magnetotactic coccus strain MC-1.</title>
        <authorList>
            <person name="Schubbe S."/>
            <person name="Williams T.J."/>
            <person name="Xie G."/>
            <person name="Kiss H.E."/>
            <person name="Brettin T.S."/>
            <person name="Martinez D."/>
            <person name="Ross C.A."/>
            <person name="Schuler D."/>
            <person name="Cox B.L."/>
            <person name="Nealson K.H."/>
            <person name="Bazylinski D.A."/>
        </authorList>
    </citation>
    <scope>NUCLEOTIDE SEQUENCE [LARGE SCALE GENOMIC DNA]</scope>
    <source>
        <strain evidence="10">ATCC BAA-1437 / JCM 17883 / MC-1</strain>
    </source>
</reference>
<evidence type="ECO:0000256" key="1">
    <source>
        <dbReference type="ARBA" id="ARBA00009375"/>
    </source>
</evidence>
<evidence type="ECO:0000313" key="9">
    <source>
        <dbReference type="EMBL" id="ABK44599.1"/>
    </source>
</evidence>
<dbReference type="EMBL" id="CP000471">
    <property type="protein sequence ID" value="ABK44599.1"/>
    <property type="molecule type" value="Genomic_DNA"/>
</dbReference>
<dbReference type="GO" id="GO:0003723">
    <property type="term" value="F:RNA binding"/>
    <property type="evidence" value="ECO:0007669"/>
    <property type="project" value="InterPro"/>
</dbReference>
<sequence>MSGGKRLKQVGLQRFRITVEFDGSAFSGWQSQQNAPSVQQALEQALAPLHNEPIRVHGSGRTDAGVHATGQVAHFDAPAHRDAATYLRILNVRTPHSIAVLACQPVAESFHARYDAYYRQYLYRINTRKIPPALERSRVWHYPYLLDAERLAEASALLLGTHDFSSFRAAGCQSKSPVKFMRLIQWQQRGDEWQVSIGANAFLQHMVRNLVGTLVLVGKGDWPVARVAELLAARDRVQAGPTAPAWGLYLTHICYPGDQGEPCPPITPKI</sequence>
<comment type="similarity">
    <text evidence="1 4 7">Belongs to the tRNA pseudouridine synthase TruA family.</text>
</comment>
<dbReference type="STRING" id="156889.Mmc1_2098"/>
<dbReference type="HOGENOM" id="CLU_014673_0_2_5"/>
<dbReference type="NCBIfam" id="TIGR00071">
    <property type="entry name" value="hisT_truA"/>
    <property type="match status" value="1"/>
</dbReference>
<dbReference type="Proteomes" id="UP000002586">
    <property type="component" value="Chromosome"/>
</dbReference>
<dbReference type="GO" id="GO:0031119">
    <property type="term" value="P:tRNA pseudouridine synthesis"/>
    <property type="evidence" value="ECO:0007669"/>
    <property type="project" value="UniProtKB-UniRule"/>
</dbReference>
<dbReference type="PIRSF" id="PIRSF001430">
    <property type="entry name" value="tRNA_psdUrid_synth"/>
    <property type="match status" value="1"/>
</dbReference>
<name>A0L9F6_MAGMM</name>
<dbReference type="GO" id="GO:0016829">
    <property type="term" value="F:lyase activity"/>
    <property type="evidence" value="ECO:0007669"/>
    <property type="project" value="UniProtKB-KW"/>
</dbReference>
<evidence type="ECO:0000256" key="6">
    <source>
        <dbReference type="PIRSR" id="PIRSR001430-2"/>
    </source>
</evidence>
<evidence type="ECO:0000256" key="7">
    <source>
        <dbReference type="RuleBase" id="RU003792"/>
    </source>
</evidence>
<dbReference type="InterPro" id="IPR020095">
    <property type="entry name" value="PsdUridine_synth_TruA_C"/>
</dbReference>
<reference evidence="9 10" key="2">
    <citation type="journal article" date="2012" name="Int. J. Syst. Evol. Microbiol.">
        <title>Magnetococcus marinus gen. nov., sp. nov., a marine, magnetotactic bacterium that represents a novel lineage (Magnetococcaceae fam. nov.; Magnetococcales ord. nov.) at the base of the Alphaproteobacteria.</title>
        <authorList>
            <person name="Bazylinski D.A."/>
            <person name="Williams T.J."/>
            <person name="Lefevre C.T."/>
            <person name="Berg R.J."/>
            <person name="Zhang C.L."/>
            <person name="Bowser S.S."/>
            <person name="Dean A.J."/>
            <person name="Beveridge T.J."/>
        </authorList>
    </citation>
    <scope>NUCLEOTIDE SEQUENCE [LARGE SCALE GENOMIC DNA]</scope>
    <source>
        <strain evidence="10">ATCC BAA-1437 / JCM 17883 / MC-1</strain>
    </source>
</reference>
<keyword evidence="3 4" id="KW-0413">Isomerase</keyword>
<accession>A0L9F6</accession>
<evidence type="ECO:0000259" key="8">
    <source>
        <dbReference type="Pfam" id="PF01416"/>
    </source>
</evidence>
<feature type="domain" description="Pseudouridine synthase I TruA alpha/beta" evidence="8">
    <location>
        <begin position="19"/>
        <end position="115"/>
    </location>
</feature>
<evidence type="ECO:0000256" key="2">
    <source>
        <dbReference type="ARBA" id="ARBA00022694"/>
    </source>
</evidence>
<organism evidence="9 10">
    <name type="scientific">Magnetococcus marinus (strain ATCC BAA-1437 / JCM 17883 / MC-1)</name>
    <dbReference type="NCBI Taxonomy" id="156889"/>
    <lineage>
        <taxon>Bacteria</taxon>
        <taxon>Pseudomonadati</taxon>
        <taxon>Pseudomonadota</taxon>
        <taxon>Magnetococcia</taxon>
        <taxon>Magnetococcales</taxon>
        <taxon>Magnetococcaceae</taxon>
        <taxon>Magnetococcus</taxon>
    </lineage>
</organism>
<feature type="active site" description="Nucleophile" evidence="4 5">
    <location>
        <position position="63"/>
    </location>
</feature>
<dbReference type="InterPro" id="IPR020094">
    <property type="entry name" value="TruA/RsuA/RluB/E/F_N"/>
</dbReference>
<comment type="function">
    <text evidence="4">Formation of pseudouridine at positions 38, 39 and 40 in the anticodon stem and loop of transfer RNAs.</text>
</comment>
<evidence type="ECO:0000256" key="5">
    <source>
        <dbReference type="PIRSR" id="PIRSR001430-1"/>
    </source>
</evidence>
<dbReference type="EC" id="5.4.99.12" evidence="4"/>
<dbReference type="SUPFAM" id="SSF55120">
    <property type="entry name" value="Pseudouridine synthase"/>
    <property type="match status" value="1"/>
</dbReference>
<keyword evidence="10" id="KW-1185">Reference proteome</keyword>
<proteinExistence type="inferred from homology"/>
<keyword evidence="2 4" id="KW-0819">tRNA processing</keyword>
<dbReference type="PANTHER" id="PTHR11142">
    <property type="entry name" value="PSEUDOURIDYLATE SYNTHASE"/>
    <property type="match status" value="1"/>
</dbReference>
<dbReference type="GO" id="GO:0160147">
    <property type="term" value="F:tRNA pseudouridine(38-40) synthase activity"/>
    <property type="evidence" value="ECO:0007669"/>
    <property type="project" value="UniProtKB-EC"/>
</dbReference>
<evidence type="ECO:0000256" key="4">
    <source>
        <dbReference type="HAMAP-Rule" id="MF_00171"/>
    </source>
</evidence>
<feature type="binding site" evidence="4 6">
    <location>
        <position position="121"/>
    </location>
    <ligand>
        <name>substrate</name>
    </ligand>
</feature>
<protein>
    <recommendedName>
        <fullName evidence="4">tRNA pseudouridine synthase A</fullName>
        <ecNumber evidence="4">5.4.99.12</ecNumber>
    </recommendedName>
    <alternativeName>
        <fullName evidence="4">tRNA pseudouridine(38-40) synthase</fullName>
    </alternativeName>
    <alternativeName>
        <fullName evidence="4">tRNA pseudouridylate synthase I</fullName>
    </alternativeName>
    <alternativeName>
        <fullName evidence="4">tRNA-uridine isomerase I</fullName>
    </alternativeName>
</protein>
<dbReference type="KEGG" id="mgm:Mmc1_2098"/>
<dbReference type="FunFam" id="3.30.70.580:FF:000001">
    <property type="entry name" value="tRNA pseudouridine synthase A"/>
    <property type="match status" value="1"/>
</dbReference>
<dbReference type="eggNOG" id="COG0101">
    <property type="taxonomic scope" value="Bacteria"/>
</dbReference>
<comment type="caution">
    <text evidence="4">Lacks conserved residue(s) required for the propagation of feature annotation.</text>
</comment>
<dbReference type="InterPro" id="IPR020097">
    <property type="entry name" value="PsdUridine_synth_TruA_a/b_dom"/>
</dbReference>
<dbReference type="CDD" id="cd02570">
    <property type="entry name" value="PseudoU_synth_EcTruA"/>
    <property type="match status" value="1"/>
</dbReference>
<dbReference type="Pfam" id="PF01416">
    <property type="entry name" value="PseudoU_synth_1"/>
    <property type="match status" value="2"/>
</dbReference>
<dbReference type="PANTHER" id="PTHR11142:SF0">
    <property type="entry name" value="TRNA PSEUDOURIDINE SYNTHASE-LIKE 1"/>
    <property type="match status" value="1"/>
</dbReference>
<comment type="subunit">
    <text evidence="4">Homodimer.</text>
</comment>
<dbReference type="HAMAP" id="MF_00171">
    <property type="entry name" value="TruA"/>
    <property type="match status" value="1"/>
</dbReference>
<dbReference type="Gene3D" id="3.30.70.580">
    <property type="entry name" value="Pseudouridine synthase I, catalytic domain, N-terminal subdomain"/>
    <property type="match status" value="1"/>
</dbReference>
<dbReference type="InterPro" id="IPR020103">
    <property type="entry name" value="PsdUridine_synth_cat_dom_sf"/>
</dbReference>
<comment type="catalytic activity">
    <reaction evidence="4 7">
        <text>uridine(38/39/40) in tRNA = pseudouridine(38/39/40) in tRNA</text>
        <dbReference type="Rhea" id="RHEA:22376"/>
        <dbReference type="Rhea" id="RHEA-COMP:10085"/>
        <dbReference type="Rhea" id="RHEA-COMP:10087"/>
        <dbReference type="ChEBI" id="CHEBI:65314"/>
        <dbReference type="ChEBI" id="CHEBI:65315"/>
        <dbReference type="EC" id="5.4.99.12"/>
    </reaction>
</comment>
<keyword evidence="9" id="KW-0456">Lyase</keyword>
<gene>
    <name evidence="4" type="primary">truA</name>
    <name evidence="9" type="ordered locus">Mmc1_2098</name>
</gene>
<feature type="domain" description="Pseudouridine synthase I TruA alpha/beta" evidence="8">
    <location>
        <begin position="154"/>
        <end position="256"/>
    </location>
</feature>
<evidence type="ECO:0000313" key="10">
    <source>
        <dbReference type="Proteomes" id="UP000002586"/>
    </source>
</evidence>
<evidence type="ECO:0000256" key="3">
    <source>
        <dbReference type="ARBA" id="ARBA00023235"/>
    </source>
</evidence>